<sequence length="216" mass="25349">MPNLFNPTKFSMFTFFNEVREKNAEFKKYNSQIKVSSDSSLFCTDLDEDVIFLKIATSNNTNEIWGTMKLSYLLISNHSYYVVEKIATAEKYRKQGIAKILYSFAVELELNIMSDSTQTSFGSKEIWSKFSIYFPNKNVYIINTKTLSKRKFITQPEQNIWGKQSDEDFDLLENDDKLYLIHEMFLSNAITKAQELFFMNNLKVLSDKHHIRLTLE</sequence>
<keyword evidence="2" id="KW-1185">Reference proteome</keyword>
<name>A0A226HJK2_9FLAO</name>
<comment type="caution">
    <text evidence="1">The sequence shown here is derived from an EMBL/GenBank/DDBJ whole genome shotgun (WGS) entry which is preliminary data.</text>
</comment>
<dbReference type="EMBL" id="MUGW01000009">
    <property type="protein sequence ID" value="OXA94355.1"/>
    <property type="molecule type" value="Genomic_DNA"/>
</dbReference>
<evidence type="ECO:0000313" key="2">
    <source>
        <dbReference type="Proteomes" id="UP000198345"/>
    </source>
</evidence>
<dbReference type="AlphaFoldDB" id="A0A226HJK2"/>
<protein>
    <submittedName>
        <fullName evidence="1">Uncharacterized protein</fullName>
    </submittedName>
</protein>
<dbReference type="SUPFAM" id="SSF55729">
    <property type="entry name" value="Acyl-CoA N-acyltransferases (Nat)"/>
    <property type="match status" value="1"/>
</dbReference>
<gene>
    <name evidence="1" type="ORF">B0A66_04680</name>
</gene>
<dbReference type="InterPro" id="IPR016181">
    <property type="entry name" value="Acyl_CoA_acyltransferase"/>
</dbReference>
<reference evidence="1 2" key="1">
    <citation type="submission" date="2016-11" db="EMBL/GenBank/DDBJ databases">
        <title>Whole genomes of Flavobacteriaceae.</title>
        <authorList>
            <person name="Stine C."/>
            <person name="Li C."/>
            <person name="Tadesse D."/>
        </authorList>
    </citation>
    <scope>NUCLEOTIDE SEQUENCE [LARGE SCALE GENOMIC DNA]</scope>
    <source>
        <strain evidence="1 2">DSM 18292</strain>
    </source>
</reference>
<dbReference type="CDD" id="cd04301">
    <property type="entry name" value="NAT_SF"/>
    <property type="match status" value="1"/>
</dbReference>
<dbReference type="Proteomes" id="UP000198345">
    <property type="component" value="Unassembled WGS sequence"/>
</dbReference>
<evidence type="ECO:0000313" key="1">
    <source>
        <dbReference type="EMBL" id="OXA94355.1"/>
    </source>
</evidence>
<dbReference type="RefSeq" id="WP_089048697.1">
    <property type="nucleotide sequence ID" value="NZ_FXTV01000012.1"/>
</dbReference>
<dbReference type="Gene3D" id="3.40.630.30">
    <property type="match status" value="1"/>
</dbReference>
<dbReference type="OrthoDB" id="1374226at2"/>
<proteinExistence type="predicted"/>
<organism evidence="1 2">
    <name type="scientific">Flavobacterium hercynium</name>
    <dbReference type="NCBI Taxonomy" id="387094"/>
    <lineage>
        <taxon>Bacteria</taxon>
        <taxon>Pseudomonadati</taxon>
        <taxon>Bacteroidota</taxon>
        <taxon>Flavobacteriia</taxon>
        <taxon>Flavobacteriales</taxon>
        <taxon>Flavobacteriaceae</taxon>
        <taxon>Flavobacterium</taxon>
    </lineage>
</organism>
<accession>A0A226HJK2</accession>